<name>A0A0D7AIA4_9AGAR</name>
<dbReference type="EMBL" id="KN881650">
    <property type="protein sequence ID" value="KIY51474.1"/>
    <property type="molecule type" value="Genomic_DNA"/>
</dbReference>
<sequence>MLVGRTHLCSGTSDGDDDTHANVDIASLALEFFVSLLDESNPAVKEKLTLFKDCLDALDRGSLRTSVLARLGPSCESQPRSVLTPETCTKVTHLSAAQQVLQLADLLYIILTYVDSIKTLHAITLVSRTMHRLAQVLLWSYPRDLDTIEQQIRFAFGASIFGALSEPLGLRVKRLHIRRLPKGANDRLLIKIAQLCPHAEDVMLHWGDTDDGSHGTDPVTPEFLLTLDSFLSALPHCTDLSLLDYSYTPELDFTPTFSPNAHVPFTRLRSLWLYGSSFYLLPIVMRGVRGSGALQHFDIGYGMSFENESLFDLTAHLPALRSLSIACETSLEELRAFADGSPLLEDVVINRLDDPGAEFVTAAVSLLVRLPALRAFTSNLALKEVNLRNIAACAEPIESLAVTVSVDAGVEDVDDALSELVKAKRATLRILSLIKSLSSRSALEQMRIDCEGPPPEASAALDALLKNCPKLGFSPELKRLMGGNIMFETAFMPRITGDKVVSCGDDEYMYDVLGSLPREIAGHPRVS</sequence>
<dbReference type="OrthoDB" id="2912453at2759"/>
<dbReference type="Proteomes" id="UP000054144">
    <property type="component" value="Unassembled WGS sequence"/>
</dbReference>
<dbReference type="InterPro" id="IPR032675">
    <property type="entry name" value="LRR_dom_sf"/>
</dbReference>
<organism evidence="1 2">
    <name type="scientific">Fistulina hepatica ATCC 64428</name>
    <dbReference type="NCBI Taxonomy" id="1128425"/>
    <lineage>
        <taxon>Eukaryota</taxon>
        <taxon>Fungi</taxon>
        <taxon>Dikarya</taxon>
        <taxon>Basidiomycota</taxon>
        <taxon>Agaricomycotina</taxon>
        <taxon>Agaricomycetes</taxon>
        <taxon>Agaricomycetidae</taxon>
        <taxon>Agaricales</taxon>
        <taxon>Fistulinaceae</taxon>
        <taxon>Fistulina</taxon>
    </lineage>
</organism>
<dbReference type="SUPFAM" id="SSF52047">
    <property type="entry name" value="RNI-like"/>
    <property type="match status" value="1"/>
</dbReference>
<evidence type="ECO:0000313" key="1">
    <source>
        <dbReference type="EMBL" id="KIY51474.1"/>
    </source>
</evidence>
<evidence type="ECO:0008006" key="3">
    <source>
        <dbReference type="Google" id="ProtNLM"/>
    </source>
</evidence>
<protein>
    <recommendedName>
        <fullName evidence="3">F-box domain-containing protein</fullName>
    </recommendedName>
</protein>
<reference evidence="1 2" key="1">
    <citation type="journal article" date="2015" name="Fungal Genet. Biol.">
        <title>Evolution of novel wood decay mechanisms in Agaricales revealed by the genome sequences of Fistulina hepatica and Cylindrobasidium torrendii.</title>
        <authorList>
            <person name="Floudas D."/>
            <person name="Held B.W."/>
            <person name="Riley R."/>
            <person name="Nagy L.G."/>
            <person name="Koehler G."/>
            <person name="Ransdell A.S."/>
            <person name="Younus H."/>
            <person name="Chow J."/>
            <person name="Chiniquy J."/>
            <person name="Lipzen A."/>
            <person name="Tritt A."/>
            <person name="Sun H."/>
            <person name="Haridas S."/>
            <person name="LaButti K."/>
            <person name="Ohm R.A."/>
            <person name="Kues U."/>
            <person name="Blanchette R.A."/>
            <person name="Grigoriev I.V."/>
            <person name="Minto R.E."/>
            <person name="Hibbett D.S."/>
        </authorList>
    </citation>
    <scope>NUCLEOTIDE SEQUENCE [LARGE SCALE GENOMIC DNA]</scope>
    <source>
        <strain evidence="1 2">ATCC 64428</strain>
    </source>
</reference>
<dbReference type="AlphaFoldDB" id="A0A0D7AIA4"/>
<accession>A0A0D7AIA4</accession>
<proteinExistence type="predicted"/>
<evidence type="ECO:0000313" key="2">
    <source>
        <dbReference type="Proteomes" id="UP000054144"/>
    </source>
</evidence>
<gene>
    <name evidence="1" type="ORF">FISHEDRAFT_70706</name>
</gene>
<dbReference type="Gene3D" id="3.80.10.10">
    <property type="entry name" value="Ribonuclease Inhibitor"/>
    <property type="match status" value="1"/>
</dbReference>
<keyword evidence="2" id="KW-1185">Reference proteome</keyword>